<dbReference type="EMBL" id="AP024591">
    <property type="protein sequence ID" value="BCU57797.1"/>
    <property type="molecule type" value="Genomic_DNA"/>
</dbReference>
<dbReference type="InterPro" id="IPR014115">
    <property type="entry name" value="TrbI_Ftype"/>
</dbReference>
<name>A0AA86J3D3_9ENTR</name>
<dbReference type="RefSeq" id="WP_088222297.1">
    <property type="nucleotide sequence ID" value="NZ_AP024591.1"/>
</dbReference>
<geneLocation type="plasmid" evidence="2 3">
    <name>pENKO-1</name>
</geneLocation>
<sequence length="141" mass="15219">MGESSMTTSDETSGAVAVREGSALKGSGRKWGMWALGITAALAANVAISLLTVRLATPVIVTFDMKGTVDMFMQQSAQQKLEEATAKMLTRRFNAALTQSLSDWQHDHNVVILVSPAVVSTQGDITPQIRNEIAQRMLEVQ</sequence>
<keyword evidence="1" id="KW-0812">Transmembrane</keyword>
<gene>
    <name evidence="2" type="ORF">ENKO_43910</name>
</gene>
<evidence type="ECO:0000313" key="2">
    <source>
        <dbReference type="EMBL" id="BCU57797.1"/>
    </source>
</evidence>
<organism evidence="2 3">
    <name type="scientific">Enterobacter kobei</name>
    <dbReference type="NCBI Taxonomy" id="208224"/>
    <lineage>
        <taxon>Bacteria</taxon>
        <taxon>Pseudomonadati</taxon>
        <taxon>Pseudomonadota</taxon>
        <taxon>Gammaproteobacteria</taxon>
        <taxon>Enterobacterales</taxon>
        <taxon>Enterobacteriaceae</taxon>
        <taxon>Enterobacter</taxon>
        <taxon>Enterobacter cloacae complex</taxon>
    </lineage>
</organism>
<dbReference type="NCBIfam" id="TIGR02744">
    <property type="entry name" value="TrbI_Ftype"/>
    <property type="match status" value="1"/>
</dbReference>
<accession>A0AA86J3D3</accession>
<keyword evidence="2" id="KW-0614">Plasmid</keyword>
<dbReference type="Pfam" id="PF09677">
    <property type="entry name" value="TrbI_Ftype"/>
    <property type="match status" value="1"/>
</dbReference>
<evidence type="ECO:0000313" key="3">
    <source>
        <dbReference type="Proteomes" id="UP000682928"/>
    </source>
</evidence>
<feature type="transmembrane region" description="Helical" evidence="1">
    <location>
        <begin position="31"/>
        <end position="56"/>
    </location>
</feature>
<proteinExistence type="predicted"/>
<dbReference type="Proteomes" id="UP000682928">
    <property type="component" value="Plasmid pENKO-1"/>
</dbReference>
<reference evidence="2" key="1">
    <citation type="submission" date="2021-04" db="EMBL/GenBank/DDBJ databases">
        <title>Difference and commonality of drug resistance evolution in various bacteria. and drug sensitivity profiles.</title>
        <authorList>
            <person name="Maeda T."/>
            <person name="Shibai A."/>
            <person name="Kawada K."/>
            <person name="Kotani H."/>
            <person name="Tarusawa Y."/>
            <person name="Tanabe K."/>
            <person name="Furusawa C."/>
        </authorList>
    </citation>
    <scope>NUCLEOTIDE SEQUENCE</scope>
    <source>
        <strain evidence="2">JCM 8580</strain>
        <plasmid evidence="2">pENKO-1</plasmid>
    </source>
</reference>
<keyword evidence="1" id="KW-0472">Membrane</keyword>
<keyword evidence="1" id="KW-1133">Transmembrane helix</keyword>
<protein>
    <submittedName>
        <fullName evidence="2">Conjugation protein TrbI</fullName>
    </submittedName>
</protein>
<evidence type="ECO:0000256" key="1">
    <source>
        <dbReference type="SAM" id="Phobius"/>
    </source>
</evidence>
<dbReference type="AlphaFoldDB" id="A0AA86J3D3"/>